<keyword evidence="1" id="KW-1185">Reference proteome</keyword>
<evidence type="ECO:0000313" key="2">
    <source>
        <dbReference type="WBParaSite" id="PSAMB.scaffold6721size8910.g29020.t1"/>
    </source>
</evidence>
<dbReference type="Proteomes" id="UP000887566">
    <property type="component" value="Unplaced"/>
</dbReference>
<name>A0A914X503_9BILA</name>
<organism evidence="1 2">
    <name type="scientific">Plectus sambesii</name>
    <dbReference type="NCBI Taxonomy" id="2011161"/>
    <lineage>
        <taxon>Eukaryota</taxon>
        <taxon>Metazoa</taxon>
        <taxon>Ecdysozoa</taxon>
        <taxon>Nematoda</taxon>
        <taxon>Chromadorea</taxon>
        <taxon>Plectida</taxon>
        <taxon>Plectina</taxon>
        <taxon>Plectoidea</taxon>
        <taxon>Plectidae</taxon>
        <taxon>Plectus</taxon>
    </lineage>
</organism>
<dbReference type="WBParaSite" id="PSAMB.scaffold6721size8910.g29020.t1">
    <property type="protein sequence ID" value="PSAMB.scaffold6721size8910.g29020.t1"/>
    <property type="gene ID" value="PSAMB.scaffold6721size8910.g29020"/>
</dbReference>
<protein>
    <submittedName>
        <fullName evidence="2">Uncharacterized protein</fullName>
    </submittedName>
</protein>
<evidence type="ECO:0000313" key="1">
    <source>
        <dbReference type="Proteomes" id="UP000887566"/>
    </source>
</evidence>
<dbReference type="AlphaFoldDB" id="A0A914X503"/>
<accession>A0A914X503</accession>
<reference evidence="2" key="1">
    <citation type="submission" date="2022-11" db="UniProtKB">
        <authorList>
            <consortium name="WormBaseParasite"/>
        </authorList>
    </citation>
    <scope>IDENTIFICATION</scope>
</reference>
<sequence>MIGKESGIDWSAVLNDDDNAKHEYSLNFKQMTEEESRSWVQSYSSDLIYVYPTSISRHGKDLTARRNFCDSFINSYKVAVTAAQTNSKS</sequence>
<proteinExistence type="predicted"/>